<name>A0A964XRL2_9PROT</name>
<evidence type="ECO:0000256" key="1">
    <source>
        <dbReference type="SAM" id="Coils"/>
    </source>
</evidence>
<dbReference type="Proteomes" id="UP000713222">
    <property type="component" value="Unassembled WGS sequence"/>
</dbReference>
<accession>A0A964XRL2</accession>
<feature type="coiled-coil region" evidence="1">
    <location>
        <begin position="40"/>
        <end position="78"/>
    </location>
</feature>
<comment type="caution">
    <text evidence="3">The sequence shown here is derived from an EMBL/GenBank/DDBJ whole genome shotgun (WGS) entry which is preliminary data.</text>
</comment>
<gene>
    <name evidence="3" type="ORF">EBV32_00145</name>
</gene>
<proteinExistence type="predicted"/>
<protein>
    <submittedName>
        <fullName evidence="3">Uncharacterized protein</fullName>
    </submittedName>
</protein>
<evidence type="ECO:0000256" key="2">
    <source>
        <dbReference type="SAM" id="Phobius"/>
    </source>
</evidence>
<organism evidence="3 4">
    <name type="scientific">Candidatus Fonsibacter lacus</name>
    <dbReference type="NCBI Taxonomy" id="2576439"/>
    <lineage>
        <taxon>Bacteria</taxon>
        <taxon>Pseudomonadati</taxon>
        <taxon>Pseudomonadota</taxon>
        <taxon>Alphaproteobacteria</taxon>
        <taxon>Candidatus Pelagibacterales</taxon>
        <taxon>Candidatus Pelagibacterales incertae sedis</taxon>
        <taxon>Candidatus Fonsibacter</taxon>
    </lineage>
</organism>
<evidence type="ECO:0000313" key="3">
    <source>
        <dbReference type="EMBL" id="NBN87496.1"/>
    </source>
</evidence>
<evidence type="ECO:0000313" key="4">
    <source>
        <dbReference type="Proteomes" id="UP000713222"/>
    </source>
</evidence>
<reference evidence="3" key="1">
    <citation type="submission" date="2018-10" db="EMBL/GenBank/DDBJ databases">
        <title>Iterative Subtractive Binning of Freshwater Chronoseries Metagenomes Recovers Nearly Complete Genomes from over Four Hundred Novel Species.</title>
        <authorList>
            <person name="Rodriguez-R L.M."/>
            <person name="Tsementzi D."/>
            <person name="Luo C."/>
            <person name="Konstantinidis K.T."/>
        </authorList>
    </citation>
    <scope>NUCLEOTIDE SEQUENCE</scope>
    <source>
        <strain evidence="3">WB7_6_001</strain>
    </source>
</reference>
<keyword evidence="1" id="KW-0175">Coiled coil</keyword>
<keyword evidence="2" id="KW-1133">Transmembrane helix</keyword>
<dbReference type="EMBL" id="RGET01000001">
    <property type="protein sequence ID" value="NBN87496.1"/>
    <property type="molecule type" value="Genomic_DNA"/>
</dbReference>
<dbReference type="AlphaFoldDB" id="A0A964XRL2"/>
<feature type="transmembrane region" description="Helical" evidence="2">
    <location>
        <begin position="20"/>
        <end position="38"/>
    </location>
</feature>
<sequence length="83" mass="9042">MDHHEEAPITGKPPDNPFNQAVPALLTTAVIGLGGLFMQVAKLDQSVSTVAADIQELKNDSKERLSDLESRVRQIEMTVGSRK</sequence>
<keyword evidence="2" id="KW-0472">Membrane</keyword>
<keyword evidence="2" id="KW-0812">Transmembrane</keyword>